<dbReference type="InterPro" id="IPR050141">
    <property type="entry name" value="GCL_type2/YbdK_subfam"/>
</dbReference>
<comment type="caution">
    <text evidence="5">The sequence shown here is derived from an EMBL/GenBank/DDBJ whole genome shotgun (WGS) entry which is preliminary data.</text>
</comment>
<dbReference type="EC" id="6.3.2.2" evidence="4"/>
<keyword evidence="3 4" id="KW-0067">ATP-binding</keyword>
<protein>
    <recommendedName>
        <fullName evidence="4">Putative glutamate--cysteine ligase 2</fullName>
        <ecNumber evidence="4">6.3.2.2</ecNumber>
    </recommendedName>
    <alternativeName>
        <fullName evidence="4">Gamma-glutamylcysteine synthetase 2</fullName>
        <shortName evidence="4">GCS 2</shortName>
        <shortName evidence="4">Gamma-GCS 2</shortName>
    </alternativeName>
</protein>
<comment type="similarity">
    <text evidence="4">Belongs to the glutamate--cysteine ligase type 2 family. YbdK subfamily.</text>
</comment>
<dbReference type="InterPro" id="IPR014746">
    <property type="entry name" value="Gln_synth/guanido_kin_cat_dom"/>
</dbReference>
<dbReference type="NCBIfam" id="TIGR02050">
    <property type="entry name" value="gshA_cyan_rel"/>
    <property type="match status" value="1"/>
</dbReference>
<dbReference type="EMBL" id="SIHI01000008">
    <property type="protein sequence ID" value="TWT52041.1"/>
    <property type="molecule type" value="Genomic_DNA"/>
</dbReference>
<dbReference type="PANTHER" id="PTHR36510">
    <property type="entry name" value="GLUTAMATE--CYSTEINE LIGASE 2-RELATED"/>
    <property type="match status" value="1"/>
</dbReference>
<evidence type="ECO:0000313" key="6">
    <source>
        <dbReference type="Proteomes" id="UP000317243"/>
    </source>
</evidence>
<evidence type="ECO:0000313" key="5">
    <source>
        <dbReference type="EMBL" id="TWT52041.1"/>
    </source>
</evidence>
<evidence type="ECO:0000256" key="3">
    <source>
        <dbReference type="ARBA" id="ARBA00022840"/>
    </source>
</evidence>
<accession>A0A5C5WPJ6</accession>
<dbReference type="Pfam" id="PF04107">
    <property type="entry name" value="GCS2"/>
    <property type="match status" value="1"/>
</dbReference>
<reference evidence="5 6" key="1">
    <citation type="submission" date="2019-02" db="EMBL/GenBank/DDBJ databases">
        <title>Deep-cultivation of Planctomycetes and their phenomic and genomic characterization uncovers novel biology.</title>
        <authorList>
            <person name="Wiegand S."/>
            <person name="Jogler M."/>
            <person name="Boedeker C."/>
            <person name="Pinto D."/>
            <person name="Vollmers J."/>
            <person name="Rivas-Marin E."/>
            <person name="Kohn T."/>
            <person name="Peeters S.H."/>
            <person name="Heuer A."/>
            <person name="Rast P."/>
            <person name="Oberbeckmann S."/>
            <person name="Bunk B."/>
            <person name="Jeske O."/>
            <person name="Meyerdierks A."/>
            <person name="Storesund J.E."/>
            <person name="Kallscheuer N."/>
            <person name="Luecker S."/>
            <person name="Lage O.M."/>
            <person name="Pohl T."/>
            <person name="Merkel B.J."/>
            <person name="Hornburger P."/>
            <person name="Mueller R.-W."/>
            <person name="Bruemmer F."/>
            <person name="Labrenz M."/>
            <person name="Spormann A.M."/>
            <person name="Op Den Camp H."/>
            <person name="Overmann J."/>
            <person name="Amann R."/>
            <person name="Jetten M.S.M."/>
            <person name="Mascher T."/>
            <person name="Medema M.H."/>
            <person name="Devos D.P."/>
            <person name="Kaster A.-K."/>
            <person name="Ovreas L."/>
            <person name="Rohde M."/>
            <person name="Galperin M.Y."/>
            <person name="Jogler C."/>
        </authorList>
    </citation>
    <scope>NUCLEOTIDE SEQUENCE [LARGE SCALE GENOMIC DNA]</scope>
    <source>
        <strain evidence="5 6">KOR42</strain>
    </source>
</reference>
<evidence type="ECO:0000256" key="4">
    <source>
        <dbReference type="HAMAP-Rule" id="MF_01609"/>
    </source>
</evidence>
<comment type="function">
    <text evidence="4">ATP-dependent carboxylate-amine ligase which exhibits weak glutamate--cysteine ligase activity.</text>
</comment>
<comment type="catalytic activity">
    <reaction evidence="4">
        <text>L-cysteine + L-glutamate + ATP = gamma-L-glutamyl-L-cysteine + ADP + phosphate + H(+)</text>
        <dbReference type="Rhea" id="RHEA:13285"/>
        <dbReference type="ChEBI" id="CHEBI:15378"/>
        <dbReference type="ChEBI" id="CHEBI:29985"/>
        <dbReference type="ChEBI" id="CHEBI:30616"/>
        <dbReference type="ChEBI" id="CHEBI:35235"/>
        <dbReference type="ChEBI" id="CHEBI:43474"/>
        <dbReference type="ChEBI" id="CHEBI:58173"/>
        <dbReference type="ChEBI" id="CHEBI:456216"/>
        <dbReference type="EC" id="6.3.2.2"/>
    </reaction>
</comment>
<dbReference type="GO" id="GO:0004357">
    <property type="term" value="F:glutamate-cysteine ligase activity"/>
    <property type="evidence" value="ECO:0007669"/>
    <property type="project" value="UniProtKB-EC"/>
</dbReference>
<dbReference type="SUPFAM" id="SSF55931">
    <property type="entry name" value="Glutamine synthetase/guanido kinase"/>
    <property type="match status" value="1"/>
</dbReference>
<keyword evidence="6" id="KW-1185">Reference proteome</keyword>
<name>A0A5C5WPJ6_9PLAN</name>
<dbReference type="GO" id="GO:0042398">
    <property type="term" value="P:modified amino acid biosynthetic process"/>
    <property type="evidence" value="ECO:0007669"/>
    <property type="project" value="InterPro"/>
</dbReference>
<dbReference type="AlphaFoldDB" id="A0A5C5WPJ6"/>
<dbReference type="HAMAP" id="MF_01609">
    <property type="entry name" value="Glu_cys_ligase_2"/>
    <property type="match status" value="1"/>
</dbReference>
<dbReference type="InterPro" id="IPR011793">
    <property type="entry name" value="YbdK"/>
</dbReference>
<organism evidence="5 6">
    <name type="scientific">Thalassoglobus neptunius</name>
    <dbReference type="NCBI Taxonomy" id="1938619"/>
    <lineage>
        <taxon>Bacteria</taxon>
        <taxon>Pseudomonadati</taxon>
        <taxon>Planctomycetota</taxon>
        <taxon>Planctomycetia</taxon>
        <taxon>Planctomycetales</taxon>
        <taxon>Planctomycetaceae</taxon>
        <taxon>Thalassoglobus</taxon>
    </lineage>
</organism>
<keyword evidence="2 4" id="KW-0547">Nucleotide-binding</keyword>
<sequence length="372" mass="42146">MSKIPFSESLGPSLGVEIEMALVDRETGSLRSGCPAILQVLSSADCETVKPELMECYIEVNTDVCSTVSEAGAQLREQLKAVQSAAEENGVDLLFSATHPFSSWHDQQVSDNERYNRIVNLLQDTARQLVTFGLHVHVGVDSGDKAVMICDRILSHLPILLAASCNSPFWEGRQTGLCSWRTKVMEGLPTAGLPPFMRNWSEYAWLVNHLIHTGFIESIREIWWDVRPHHNFGTVEVRICDMPGRLDDALGLVAYIHCLIKSLSDEIDEGLYQHDCHPMLVRQNKWRAARYGLDAELVDSQNHQLVPTREIIKSTIEKFRGISQDLGCEAELMEFGEFVQQPTWAERQMDHLERFGCQQQLVRWLVEQSRIS</sequence>
<proteinExistence type="inferred from homology"/>
<dbReference type="Proteomes" id="UP000317243">
    <property type="component" value="Unassembled WGS sequence"/>
</dbReference>
<gene>
    <name evidence="5" type="primary">ybdK_2</name>
    <name evidence="5" type="ORF">KOR42_31380</name>
</gene>
<dbReference type="PANTHER" id="PTHR36510:SF1">
    <property type="entry name" value="GLUTAMATE--CYSTEINE LIGASE 2-RELATED"/>
    <property type="match status" value="1"/>
</dbReference>
<dbReference type="Gene3D" id="3.30.590.20">
    <property type="match status" value="1"/>
</dbReference>
<evidence type="ECO:0000256" key="2">
    <source>
        <dbReference type="ARBA" id="ARBA00022741"/>
    </source>
</evidence>
<dbReference type="OrthoDB" id="9769628at2"/>
<keyword evidence="1 4" id="KW-0436">Ligase</keyword>
<dbReference type="InterPro" id="IPR006336">
    <property type="entry name" value="GCS2"/>
</dbReference>
<dbReference type="RefSeq" id="WP_146510627.1">
    <property type="nucleotide sequence ID" value="NZ_SIHI01000008.1"/>
</dbReference>
<evidence type="ECO:0000256" key="1">
    <source>
        <dbReference type="ARBA" id="ARBA00022598"/>
    </source>
</evidence>
<dbReference type="GO" id="GO:0005524">
    <property type="term" value="F:ATP binding"/>
    <property type="evidence" value="ECO:0007669"/>
    <property type="project" value="UniProtKB-KW"/>
</dbReference>